<dbReference type="Gene3D" id="1.10.238.10">
    <property type="entry name" value="EF-hand"/>
    <property type="match status" value="1"/>
</dbReference>
<reference evidence="14 15" key="1">
    <citation type="journal article" date="2007" name="Nature">
        <title>Evolution of genes and genomes on the Drosophila phylogeny.</title>
        <authorList>
            <consortium name="Drosophila 12 Genomes Consortium"/>
            <person name="Clark A.G."/>
            <person name="Eisen M.B."/>
            <person name="Smith D.R."/>
            <person name="Bergman C.M."/>
            <person name="Oliver B."/>
            <person name="Markow T.A."/>
            <person name="Kaufman T.C."/>
            <person name="Kellis M."/>
            <person name="Gelbart W."/>
            <person name="Iyer V.N."/>
            <person name="Pollard D.A."/>
            <person name="Sackton T.B."/>
            <person name="Larracuente A.M."/>
            <person name="Singh N.D."/>
            <person name="Abad J.P."/>
            <person name="Abt D.N."/>
            <person name="Adryan B."/>
            <person name="Aguade M."/>
            <person name="Akashi H."/>
            <person name="Anderson W.W."/>
            <person name="Aquadro C.F."/>
            <person name="Ardell D.H."/>
            <person name="Arguello R."/>
            <person name="Artieri C.G."/>
            <person name="Barbash D.A."/>
            <person name="Barker D."/>
            <person name="Barsanti P."/>
            <person name="Batterham P."/>
            <person name="Batzoglou S."/>
            <person name="Begun D."/>
            <person name="Bhutkar A."/>
            <person name="Blanco E."/>
            <person name="Bosak S.A."/>
            <person name="Bradley R.K."/>
            <person name="Brand A.D."/>
            <person name="Brent M.R."/>
            <person name="Brooks A.N."/>
            <person name="Brown R.H."/>
            <person name="Butlin R.K."/>
            <person name="Caggese C."/>
            <person name="Calvi B.R."/>
            <person name="Bernardo de Carvalho A."/>
            <person name="Caspi A."/>
            <person name="Castrezana S."/>
            <person name="Celniker S.E."/>
            <person name="Chang J.L."/>
            <person name="Chapple C."/>
            <person name="Chatterji S."/>
            <person name="Chinwalla A."/>
            <person name="Civetta A."/>
            <person name="Clifton S.W."/>
            <person name="Comeron J.M."/>
            <person name="Costello J.C."/>
            <person name="Coyne J.A."/>
            <person name="Daub J."/>
            <person name="David R.G."/>
            <person name="Delcher A.L."/>
            <person name="Delehaunty K."/>
            <person name="Do C.B."/>
            <person name="Ebling H."/>
            <person name="Edwards K."/>
            <person name="Eickbush T."/>
            <person name="Evans J.D."/>
            <person name="Filipski A."/>
            <person name="Findeiss S."/>
            <person name="Freyhult E."/>
            <person name="Fulton L."/>
            <person name="Fulton R."/>
            <person name="Garcia A.C."/>
            <person name="Gardiner A."/>
            <person name="Garfield D.A."/>
            <person name="Garvin B.E."/>
            <person name="Gibson G."/>
            <person name="Gilbert D."/>
            <person name="Gnerre S."/>
            <person name="Godfrey J."/>
            <person name="Good R."/>
            <person name="Gotea V."/>
            <person name="Gravely B."/>
            <person name="Greenberg A.J."/>
            <person name="Griffiths-Jones S."/>
            <person name="Gross S."/>
            <person name="Guigo R."/>
            <person name="Gustafson E.A."/>
            <person name="Haerty W."/>
            <person name="Hahn M.W."/>
            <person name="Halligan D.L."/>
            <person name="Halpern A.L."/>
            <person name="Halter G.M."/>
            <person name="Han M.V."/>
            <person name="Heger A."/>
            <person name="Hillier L."/>
            <person name="Hinrichs A.S."/>
            <person name="Holmes I."/>
            <person name="Hoskins R.A."/>
            <person name="Hubisz M.J."/>
            <person name="Hultmark D."/>
            <person name="Huntley M.A."/>
            <person name="Jaffe D.B."/>
            <person name="Jagadeeshan S."/>
            <person name="Jeck W.R."/>
            <person name="Johnson J."/>
            <person name="Jones C.D."/>
            <person name="Jordan W.C."/>
            <person name="Karpen G.H."/>
            <person name="Kataoka E."/>
            <person name="Keightley P.D."/>
            <person name="Kheradpour P."/>
            <person name="Kirkness E.F."/>
            <person name="Koerich L.B."/>
            <person name="Kristiansen K."/>
            <person name="Kudrna D."/>
            <person name="Kulathinal R.J."/>
            <person name="Kumar S."/>
            <person name="Kwok R."/>
            <person name="Lander E."/>
            <person name="Langley C.H."/>
            <person name="Lapoint R."/>
            <person name="Lazzaro B.P."/>
            <person name="Lee S.J."/>
            <person name="Levesque L."/>
            <person name="Li R."/>
            <person name="Lin C.F."/>
            <person name="Lin M.F."/>
            <person name="Lindblad-Toh K."/>
            <person name="Llopart A."/>
            <person name="Long M."/>
            <person name="Low L."/>
            <person name="Lozovsky E."/>
            <person name="Lu J."/>
            <person name="Luo M."/>
            <person name="Machado C.A."/>
            <person name="Makalowski W."/>
            <person name="Marzo M."/>
            <person name="Matsuda M."/>
            <person name="Matzkin L."/>
            <person name="McAllister B."/>
            <person name="McBride C.S."/>
            <person name="McKernan B."/>
            <person name="McKernan K."/>
            <person name="Mendez-Lago M."/>
            <person name="Minx P."/>
            <person name="Mollenhauer M.U."/>
            <person name="Montooth K."/>
            <person name="Mount S.M."/>
            <person name="Mu X."/>
            <person name="Myers E."/>
            <person name="Negre B."/>
            <person name="Newfeld S."/>
            <person name="Nielsen R."/>
            <person name="Noor M.A."/>
            <person name="O'Grady P."/>
            <person name="Pachter L."/>
            <person name="Papaceit M."/>
            <person name="Parisi M.J."/>
            <person name="Parisi M."/>
            <person name="Parts L."/>
            <person name="Pedersen J.S."/>
            <person name="Pesole G."/>
            <person name="Phillippy A.M."/>
            <person name="Ponting C.P."/>
            <person name="Pop M."/>
            <person name="Porcelli D."/>
            <person name="Powell J.R."/>
            <person name="Prohaska S."/>
            <person name="Pruitt K."/>
            <person name="Puig M."/>
            <person name="Quesneville H."/>
            <person name="Ram K.R."/>
            <person name="Rand D."/>
            <person name="Rasmussen M.D."/>
            <person name="Reed L.K."/>
            <person name="Reenan R."/>
            <person name="Reily A."/>
            <person name="Remington K.A."/>
            <person name="Rieger T.T."/>
            <person name="Ritchie M.G."/>
            <person name="Robin C."/>
            <person name="Rogers Y.H."/>
            <person name="Rohde C."/>
            <person name="Rozas J."/>
            <person name="Rubenfield M.J."/>
            <person name="Ruiz A."/>
            <person name="Russo S."/>
            <person name="Salzberg S.L."/>
            <person name="Sanchez-Gracia A."/>
            <person name="Saranga D.J."/>
            <person name="Sato H."/>
            <person name="Schaeffer S.W."/>
            <person name="Schatz M.C."/>
            <person name="Schlenke T."/>
            <person name="Schwartz R."/>
            <person name="Segarra C."/>
            <person name="Singh R.S."/>
            <person name="Sirot L."/>
            <person name="Sirota M."/>
            <person name="Sisneros N.B."/>
            <person name="Smith C.D."/>
            <person name="Smith T.F."/>
            <person name="Spieth J."/>
            <person name="Stage D.E."/>
            <person name="Stark A."/>
            <person name="Stephan W."/>
            <person name="Strausberg R.L."/>
            <person name="Strempel S."/>
            <person name="Sturgill D."/>
            <person name="Sutton G."/>
            <person name="Sutton G.G."/>
            <person name="Tao W."/>
            <person name="Teichmann S."/>
            <person name="Tobari Y.N."/>
            <person name="Tomimura Y."/>
            <person name="Tsolas J.M."/>
            <person name="Valente V.L."/>
            <person name="Venter E."/>
            <person name="Venter J.C."/>
            <person name="Vicario S."/>
            <person name="Vieira F.G."/>
            <person name="Vilella A.J."/>
            <person name="Villasante A."/>
            <person name="Walenz B."/>
            <person name="Wang J."/>
            <person name="Wasserman M."/>
            <person name="Watts T."/>
            <person name="Wilson D."/>
            <person name="Wilson R.K."/>
            <person name="Wing R.A."/>
            <person name="Wolfner M.F."/>
            <person name="Wong A."/>
            <person name="Wong G.K."/>
            <person name="Wu C.I."/>
            <person name="Wu G."/>
            <person name="Yamamoto D."/>
            <person name="Yang H.P."/>
            <person name="Yang S.P."/>
            <person name="Yorke J.A."/>
            <person name="Yoshida K."/>
            <person name="Zdobnov E."/>
            <person name="Zhang P."/>
            <person name="Zhang Y."/>
            <person name="Zimin A.V."/>
            <person name="Baldwin J."/>
            <person name="Abdouelleil A."/>
            <person name="Abdulkadir J."/>
            <person name="Abebe A."/>
            <person name="Abera B."/>
            <person name="Abreu J."/>
            <person name="Acer S.C."/>
            <person name="Aftuck L."/>
            <person name="Alexander A."/>
            <person name="An P."/>
            <person name="Anderson E."/>
            <person name="Anderson S."/>
            <person name="Arachi H."/>
            <person name="Azer M."/>
            <person name="Bachantsang P."/>
            <person name="Barry A."/>
            <person name="Bayul T."/>
            <person name="Berlin A."/>
            <person name="Bessette D."/>
            <person name="Bloom T."/>
            <person name="Blye J."/>
            <person name="Boguslavskiy L."/>
            <person name="Bonnet C."/>
            <person name="Boukhgalter B."/>
            <person name="Bourzgui I."/>
            <person name="Brown A."/>
            <person name="Cahill P."/>
            <person name="Channer S."/>
            <person name="Cheshatsang Y."/>
            <person name="Chuda L."/>
            <person name="Citroen M."/>
            <person name="Collymore A."/>
            <person name="Cooke P."/>
            <person name="Costello M."/>
            <person name="D'Aco K."/>
            <person name="Daza R."/>
            <person name="De Haan G."/>
            <person name="DeGray S."/>
            <person name="DeMaso C."/>
            <person name="Dhargay N."/>
            <person name="Dooley K."/>
            <person name="Dooley E."/>
            <person name="Doricent M."/>
            <person name="Dorje P."/>
            <person name="Dorjee K."/>
            <person name="Dupes A."/>
            <person name="Elong R."/>
            <person name="Falk J."/>
            <person name="Farina A."/>
            <person name="Faro S."/>
            <person name="Ferguson D."/>
            <person name="Fisher S."/>
            <person name="Foley C.D."/>
            <person name="Franke A."/>
            <person name="Friedrich D."/>
            <person name="Gadbois L."/>
            <person name="Gearin G."/>
            <person name="Gearin C.R."/>
            <person name="Giannoukos G."/>
            <person name="Goode T."/>
            <person name="Graham J."/>
            <person name="Grandbois E."/>
            <person name="Grewal S."/>
            <person name="Gyaltsen K."/>
            <person name="Hafez N."/>
            <person name="Hagos B."/>
            <person name="Hall J."/>
            <person name="Henson C."/>
            <person name="Hollinger A."/>
            <person name="Honan T."/>
            <person name="Huard M.D."/>
            <person name="Hughes L."/>
            <person name="Hurhula B."/>
            <person name="Husby M.E."/>
            <person name="Kamat A."/>
            <person name="Kanga B."/>
            <person name="Kashin S."/>
            <person name="Khazanovich D."/>
            <person name="Kisner P."/>
            <person name="Lance K."/>
            <person name="Lara M."/>
            <person name="Lee W."/>
            <person name="Lennon N."/>
            <person name="Letendre F."/>
            <person name="LeVine R."/>
            <person name="Lipovsky A."/>
            <person name="Liu X."/>
            <person name="Liu J."/>
            <person name="Liu S."/>
            <person name="Lokyitsang T."/>
            <person name="Lokyitsang Y."/>
            <person name="Lubonja R."/>
            <person name="Lui A."/>
            <person name="MacDonald P."/>
            <person name="Magnisalis V."/>
            <person name="Maru K."/>
            <person name="Matthews C."/>
            <person name="McCusker W."/>
            <person name="McDonough S."/>
            <person name="Mehta T."/>
            <person name="Meldrim J."/>
            <person name="Meneus L."/>
            <person name="Mihai O."/>
            <person name="Mihalev A."/>
            <person name="Mihova T."/>
            <person name="Mittelman R."/>
            <person name="Mlenga V."/>
            <person name="Montmayeur A."/>
            <person name="Mulrain L."/>
            <person name="Navidi A."/>
            <person name="Naylor J."/>
            <person name="Negash T."/>
            <person name="Nguyen T."/>
            <person name="Nguyen N."/>
            <person name="Nicol R."/>
            <person name="Norbu C."/>
            <person name="Norbu N."/>
            <person name="Novod N."/>
            <person name="O'Neill B."/>
            <person name="Osman S."/>
            <person name="Markiewicz E."/>
            <person name="Oyono O.L."/>
            <person name="Patti C."/>
            <person name="Phunkhang P."/>
            <person name="Pierre F."/>
            <person name="Priest M."/>
            <person name="Raghuraman S."/>
            <person name="Rege F."/>
            <person name="Reyes R."/>
            <person name="Rise C."/>
            <person name="Rogov P."/>
            <person name="Ross K."/>
            <person name="Ryan E."/>
            <person name="Settipalli S."/>
            <person name="Shea T."/>
            <person name="Sherpa N."/>
            <person name="Shi L."/>
            <person name="Shih D."/>
            <person name="Sparrow T."/>
            <person name="Spaulding J."/>
            <person name="Stalker J."/>
            <person name="Stange-Thomann N."/>
            <person name="Stavropoulos S."/>
            <person name="Stone C."/>
            <person name="Strader C."/>
            <person name="Tesfaye S."/>
            <person name="Thomson T."/>
            <person name="Thoulutsang Y."/>
            <person name="Thoulutsang D."/>
            <person name="Topham K."/>
            <person name="Topping I."/>
            <person name="Tsamla T."/>
            <person name="Vassiliev H."/>
            <person name="Vo A."/>
            <person name="Wangchuk T."/>
            <person name="Wangdi T."/>
            <person name="Weiand M."/>
            <person name="Wilkinson J."/>
            <person name="Wilson A."/>
            <person name="Yadav S."/>
            <person name="Young G."/>
            <person name="Yu Q."/>
            <person name="Zembek L."/>
            <person name="Zhong D."/>
            <person name="Zimmer A."/>
            <person name="Zwirko Z."/>
            <person name="Jaffe D.B."/>
            <person name="Alvarez P."/>
            <person name="Brockman W."/>
            <person name="Butler J."/>
            <person name="Chin C."/>
            <person name="Gnerre S."/>
            <person name="Grabherr M."/>
            <person name="Kleber M."/>
            <person name="Mauceli E."/>
            <person name="MacCallum I."/>
        </authorList>
    </citation>
    <scope>NUCLEOTIDE SEQUENCE [LARGE SCALE GENOMIC DNA]</scope>
    <source>
        <strain evidence="15">Tai18E2 / Tucson 14021-0261.01</strain>
    </source>
</reference>
<keyword evidence="6" id="KW-0597">Phosphoprotein</keyword>
<sequence>MGSVGSRQLNPAQLCDHQQATGLSAEQLEQLHTRFRSLDRHQHGYLTPTDLLRIPQLSLNPLHRQIIDGFFPSREPSARIGFKQFVDTCSTMLVPQFGRGSVRRCDGRVQKLRLLSKMFDTRRSGCITRSDFRQIMCSIVNLTWGQKQDQGSQEKLSDHRLPEVEAELQLLEQQAFGFSSCDKISYAEFEERLVSADVDGRLSIAKWLEDDDEGDAEAEAGMEVGSSP</sequence>
<evidence type="ECO:0000313" key="14">
    <source>
        <dbReference type="EMBL" id="EDX00882.1"/>
    </source>
</evidence>
<dbReference type="PhylomeDB" id="B4PXM9"/>
<keyword evidence="12" id="KW-0449">Lipoprotein</keyword>
<keyword evidence="10" id="KW-0106">Calcium</keyword>
<evidence type="ECO:0000256" key="10">
    <source>
        <dbReference type="ARBA" id="ARBA00022837"/>
    </source>
</evidence>
<dbReference type="InterPro" id="IPR011992">
    <property type="entry name" value="EF-hand-dom_pair"/>
</dbReference>
<evidence type="ECO:0000256" key="9">
    <source>
        <dbReference type="ARBA" id="ARBA00022737"/>
    </source>
</evidence>
<organism evidence="14 15">
    <name type="scientific">Drosophila yakuba</name>
    <name type="common">Fruit fly</name>
    <dbReference type="NCBI Taxonomy" id="7245"/>
    <lineage>
        <taxon>Eukaryota</taxon>
        <taxon>Metazoa</taxon>
        <taxon>Ecdysozoa</taxon>
        <taxon>Arthropoda</taxon>
        <taxon>Hexapoda</taxon>
        <taxon>Insecta</taxon>
        <taxon>Pterygota</taxon>
        <taxon>Neoptera</taxon>
        <taxon>Endopterygota</taxon>
        <taxon>Diptera</taxon>
        <taxon>Brachycera</taxon>
        <taxon>Muscomorpha</taxon>
        <taxon>Ephydroidea</taxon>
        <taxon>Drosophilidae</taxon>
        <taxon>Drosophila</taxon>
        <taxon>Sophophora</taxon>
    </lineage>
</organism>
<evidence type="ECO:0000256" key="4">
    <source>
        <dbReference type="ARBA" id="ARBA00022475"/>
    </source>
</evidence>
<evidence type="ECO:0000256" key="5">
    <source>
        <dbReference type="ARBA" id="ARBA00022490"/>
    </source>
</evidence>
<comment type="subcellular location">
    <subcellularLocation>
        <location evidence="1">Cell membrane</location>
    </subcellularLocation>
    <subcellularLocation>
        <location evidence="2">Cytoplasm</location>
    </subcellularLocation>
</comment>
<keyword evidence="7" id="KW-0519">Myristate</keyword>
<feature type="region of interest" description="Disordered" evidence="13">
    <location>
        <begin position="209"/>
        <end position="228"/>
    </location>
</feature>
<evidence type="ECO:0000256" key="2">
    <source>
        <dbReference type="ARBA" id="ARBA00004496"/>
    </source>
</evidence>
<gene>
    <name evidence="14" type="primary">Dyak\GE16675</name>
    <name evidence="14" type="synonym">dyak_GLEANR_18074</name>
    <name evidence="14" type="synonym">GE16675</name>
    <name evidence="14" type="ORF">Dyak_GE16675</name>
</gene>
<evidence type="ECO:0000256" key="12">
    <source>
        <dbReference type="ARBA" id="ARBA00023288"/>
    </source>
</evidence>
<evidence type="ECO:0000256" key="1">
    <source>
        <dbReference type="ARBA" id="ARBA00004236"/>
    </source>
</evidence>
<dbReference type="SUPFAM" id="SSF47473">
    <property type="entry name" value="EF-hand"/>
    <property type="match status" value="1"/>
</dbReference>
<dbReference type="GO" id="GO:0046872">
    <property type="term" value="F:metal ion binding"/>
    <property type="evidence" value="ECO:0007669"/>
    <property type="project" value="UniProtKB-KW"/>
</dbReference>
<dbReference type="OrthoDB" id="191686at2759"/>
<evidence type="ECO:0000256" key="13">
    <source>
        <dbReference type="SAM" id="MobiDB-lite"/>
    </source>
</evidence>
<feature type="compositionally biased region" description="Acidic residues" evidence="13">
    <location>
        <begin position="209"/>
        <end position="220"/>
    </location>
</feature>
<dbReference type="eggNOG" id="KOG0034">
    <property type="taxonomic scope" value="Eukaryota"/>
</dbReference>
<keyword evidence="8" id="KW-0479">Metal-binding</keyword>
<dbReference type="EMBL" id="CM000162">
    <property type="protein sequence ID" value="EDX00882.1"/>
    <property type="molecule type" value="Genomic_DNA"/>
</dbReference>
<evidence type="ECO:0000256" key="11">
    <source>
        <dbReference type="ARBA" id="ARBA00023136"/>
    </source>
</evidence>
<dbReference type="OMA" id="FPRRCGT"/>
<dbReference type="KEGG" id="dya:Dyak_GE16675"/>
<dbReference type="HOGENOM" id="CLU_1220813_0_0_1"/>
<dbReference type="InterPro" id="IPR051875">
    <property type="entry name" value="Calcineurin_B_homologous"/>
</dbReference>
<keyword evidence="5" id="KW-0963">Cytoplasm</keyword>
<evidence type="ECO:0000313" key="15">
    <source>
        <dbReference type="Proteomes" id="UP000002282"/>
    </source>
</evidence>
<keyword evidence="4" id="KW-1003">Cell membrane</keyword>
<dbReference type="GO" id="GO:0005737">
    <property type="term" value="C:cytoplasm"/>
    <property type="evidence" value="ECO:0007669"/>
    <property type="project" value="UniProtKB-SubCell"/>
</dbReference>
<accession>B4PXM9</accession>
<reference evidence="14 15" key="2">
    <citation type="journal article" date="2007" name="PLoS Biol.">
        <title>Principles of genome evolution in the Drosophila melanogaster species group.</title>
        <authorList>
            <person name="Ranz J.M."/>
            <person name="Maurin D."/>
            <person name="Chan Y.S."/>
            <person name="von Grotthuss M."/>
            <person name="Hillier L.W."/>
            <person name="Roote J."/>
            <person name="Ashburner M."/>
            <person name="Bergman C.M."/>
        </authorList>
    </citation>
    <scope>NUCLEOTIDE SEQUENCE [LARGE SCALE GENOMIC DNA]</scope>
    <source>
        <strain evidence="15">Tai18E2 / Tucson 14021-0261.01</strain>
    </source>
</reference>
<dbReference type="SMR" id="B4PXM9"/>
<proteinExistence type="predicted"/>
<dbReference type="PANTHER" id="PTHR46002">
    <property type="entry name" value="EG:114D9.1 PROTEIN-RELATED"/>
    <property type="match status" value="1"/>
</dbReference>
<name>B4PXM9_DROYA</name>
<evidence type="ECO:0000256" key="6">
    <source>
        <dbReference type="ARBA" id="ARBA00022553"/>
    </source>
</evidence>
<keyword evidence="11" id="KW-0472">Membrane</keyword>
<dbReference type="AlphaFoldDB" id="B4PXM9"/>
<keyword evidence="15" id="KW-1185">Reference proteome</keyword>
<evidence type="ECO:0000256" key="3">
    <source>
        <dbReference type="ARBA" id="ARBA00022448"/>
    </source>
</evidence>
<protein>
    <submittedName>
        <fullName evidence="14">Uncharacterized protein</fullName>
    </submittedName>
</protein>
<keyword evidence="9" id="KW-0677">Repeat</keyword>
<dbReference type="GO" id="GO:0005886">
    <property type="term" value="C:plasma membrane"/>
    <property type="evidence" value="ECO:0007669"/>
    <property type="project" value="UniProtKB-SubCell"/>
</dbReference>
<evidence type="ECO:0000256" key="7">
    <source>
        <dbReference type="ARBA" id="ARBA00022707"/>
    </source>
</evidence>
<dbReference type="Proteomes" id="UP000002282">
    <property type="component" value="Chromosome X"/>
</dbReference>
<evidence type="ECO:0000256" key="8">
    <source>
        <dbReference type="ARBA" id="ARBA00022723"/>
    </source>
</evidence>
<keyword evidence="3" id="KW-0813">Transport</keyword>